<evidence type="ECO:0000256" key="1">
    <source>
        <dbReference type="ARBA" id="ARBA00012499"/>
    </source>
</evidence>
<dbReference type="GO" id="GO:0006979">
    <property type="term" value="P:response to oxidative stress"/>
    <property type="evidence" value="ECO:0007669"/>
    <property type="project" value="InterPro"/>
</dbReference>
<dbReference type="AlphaFoldDB" id="A0A2V1GTV1"/>
<keyword evidence="2" id="KW-0560">Oxidoreductase</keyword>
<evidence type="ECO:0000259" key="5">
    <source>
        <dbReference type="PROSITE" id="PS51790"/>
    </source>
</evidence>
<dbReference type="PANTHER" id="PTHR10173">
    <property type="entry name" value="METHIONINE SULFOXIDE REDUCTASE"/>
    <property type="match status" value="1"/>
</dbReference>
<gene>
    <name evidence="6" type="primary">msrB</name>
    <name evidence="6" type="ORF">DC094_15245</name>
</gene>
<dbReference type="InterPro" id="IPR011057">
    <property type="entry name" value="Mss4-like_sf"/>
</dbReference>
<evidence type="ECO:0000313" key="7">
    <source>
        <dbReference type="Proteomes" id="UP000244906"/>
    </source>
</evidence>
<dbReference type="InterPro" id="IPR002579">
    <property type="entry name" value="Met_Sox_Rdtase_MsrB_dom"/>
</dbReference>
<dbReference type="Gene3D" id="2.170.150.20">
    <property type="entry name" value="Peptide methionine sulfoxide reductase"/>
    <property type="match status" value="1"/>
</dbReference>
<dbReference type="GO" id="GO:0030091">
    <property type="term" value="P:protein repair"/>
    <property type="evidence" value="ECO:0007669"/>
    <property type="project" value="InterPro"/>
</dbReference>
<dbReference type="RefSeq" id="WP_116687982.1">
    <property type="nucleotide sequence ID" value="NZ_CAWNYD010000006.1"/>
</dbReference>
<dbReference type="SUPFAM" id="SSF51316">
    <property type="entry name" value="Mss4-like"/>
    <property type="match status" value="1"/>
</dbReference>
<dbReference type="PROSITE" id="PS51790">
    <property type="entry name" value="MSRB"/>
    <property type="match status" value="1"/>
</dbReference>
<dbReference type="FunFam" id="2.170.150.20:FF:000003">
    <property type="entry name" value="Peptide methionine sulfoxide reductase MsrB"/>
    <property type="match status" value="1"/>
</dbReference>
<feature type="chain" id="PRO_5016155482" description="peptide-methionine (R)-S-oxide reductase" evidence="4">
    <location>
        <begin position="21"/>
        <end position="201"/>
    </location>
</feature>
<reference evidence="6 7" key="1">
    <citation type="submission" date="2018-04" db="EMBL/GenBank/DDBJ databases">
        <title>Thalassorhabdus spongiae gen. nov., sp. nov., isolated from a marine sponge in South-West Iceland.</title>
        <authorList>
            <person name="Knobloch S."/>
            <person name="Daussin A."/>
            <person name="Johannsson R."/>
            <person name="Marteinsson V.T."/>
        </authorList>
    </citation>
    <scope>NUCLEOTIDE SEQUENCE [LARGE SCALE GENOMIC DNA]</scope>
    <source>
        <strain evidence="6 7">Hp12</strain>
    </source>
</reference>
<accession>A0A2V1GTV1</accession>
<name>A0A2V1GTV1_9GAMM</name>
<dbReference type="NCBIfam" id="TIGR00357">
    <property type="entry name" value="peptide-methionine (R)-S-oxide reductase MsrB"/>
    <property type="match status" value="1"/>
</dbReference>
<keyword evidence="4" id="KW-0732">Signal</keyword>
<keyword evidence="7" id="KW-1185">Reference proteome</keyword>
<dbReference type="GO" id="GO:0005737">
    <property type="term" value="C:cytoplasm"/>
    <property type="evidence" value="ECO:0007669"/>
    <property type="project" value="TreeGrafter"/>
</dbReference>
<dbReference type="GO" id="GO:0033743">
    <property type="term" value="F:peptide-methionine (R)-S-oxide reductase activity"/>
    <property type="evidence" value="ECO:0007669"/>
    <property type="project" value="UniProtKB-EC"/>
</dbReference>
<protein>
    <recommendedName>
        <fullName evidence="1">peptide-methionine (R)-S-oxide reductase</fullName>
        <ecNumber evidence="1">1.8.4.12</ecNumber>
    </recommendedName>
</protein>
<dbReference type="PANTHER" id="PTHR10173:SF59">
    <property type="entry name" value="PEPTIDE METHIONINE SULFOXIDE REDUCTASE MSRA_MSRB"/>
    <property type="match status" value="1"/>
</dbReference>
<dbReference type="Pfam" id="PF01641">
    <property type="entry name" value="SelR"/>
    <property type="match status" value="1"/>
</dbReference>
<evidence type="ECO:0000256" key="4">
    <source>
        <dbReference type="SAM" id="SignalP"/>
    </source>
</evidence>
<feature type="domain" description="MsrB" evidence="5">
    <location>
        <begin position="63"/>
        <end position="185"/>
    </location>
</feature>
<dbReference type="OrthoDB" id="9785497at2"/>
<dbReference type="Proteomes" id="UP000244906">
    <property type="component" value="Unassembled WGS sequence"/>
</dbReference>
<sequence>MKKFSIAGIAGLVIASAAFMVGCAPVATSDNAQADAVQPAALEAAAPVAVYKPGEYAKAPLTKEQLRAKLTDVEYYVTQQSGTERPFGRGTWNNKADGIYVDVVSGEPLFSSKDKYKSGTGWPSFSRPLVSSNIVEKADNTLFASRVEVRSKNADSHLGHVFTDGPQPTGLRYCMNSASMRFVPVNQLVAQGYGEYLPLFK</sequence>
<dbReference type="EC" id="1.8.4.12" evidence="1"/>
<dbReference type="PROSITE" id="PS51257">
    <property type="entry name" value="PROKAR_LIPOPROTEIN"/>
    <property type="match status" value="1"/>
</dbReference>
<organism evidence="6 7">
    <name type="scientific">Pelagibaculum spongiae</name>
    <dbReference type="NCBI Taxonomy" id="2080658"/>
    <lineage>
        <taxon>Bacteria</taxon>
        <taxon>Pseudomonadati</taxon>
        <taxon>Pseudomonadota</taxon>
        <taxon>Gammaproteobacteria</taxon>
        <taxon>Oceanospirillales</taxon>
        <taxon>Pelagibaculum</taxon>
    </lineage>
</organism>
<feature type="signal peptide" evidence="4">
    <location>
        <begin position="1"/>
        <end position="20"/>
    </location>
</feature>
<comment type="caution">
    <text evidence="6">The sequence shown here is derived from an EMBL/GenBank/DDBJ whole genome shotgun (WGS) entry which is preliminary data.</text>
</comment>
<evidence type="ECO:0000256" key="2">
    <source>
        <dbReference type="ARBA" id="ARBA00023002"/>
    </source>
</evidence>
<dbReference type="EMBL" id="QDDL01000006">
    <property type="protein sequence ID" value="PVZ67786.1"/>
    <property type="molecule type" value="Genomic_DNA"/>
</dbReference>
<comment type="catalytic activity">
    <reaction evidence="3">
        <text>L-methionyl-[protein] + [thioredoxin]-disulfide + H2O = L-methionyl-(R)-S-oxide-[protein] + [thioredoxin]-dithiol</text>
        <dbReference type="Rhea" id="RHEA:24164"/>
        <dbReference type="Rhea" id="RHEA-COMP:10698"/>
        <dbReference type="Rhea" id="RHEA-COMP:10700"/>
        <dbReference type="Rhea" id="RHEA-COMP:12313"/>
        <dbReference type="Rhea" id="RHEA-COMP:12314"/>
        <dbReference type="ChEBI" id="CHEBI:15377"/>
        <dbReference type="ChEBI" id="CHEBI:16044"/>
        <dbReference type="ChEBI" id="CHEBI:29950"/>
        <dbReference type="ChEBI" id="CHEBI:45764"/>
        <dbReference type="ChEBI" id="CHEBI:50058"/>
        <dbReference type="EC" id="1.8.4.12"/>
    </reaction>
</comment>
<evidence type="ECO:0000256" key="3">
    <source>
        <dbReference type="ARBA" id="ARBA00048488"/>
    </source>
</evidence>
<evidence type="ECO:0000313" key="6">
    <source>
        <dbReference type="EMBL" id="PVZ67786.1"/>
    </source>
</evidence>
<proteinExistence type="predicted"/>
<dbReference type="InterPro" id="IPR028427">
    <property type="entry name" value="Met_Sox_Rdtase_MsrB"/>
</dbReference>